<accession>A0A2T4U711</accession>
<keyword evidence="1" id="KW-0175">Coiled coil</keyword>
<feature type="coiled-coil region" evidence="1">
    <location>
        <begin position="31"/>
        <end position="58"/>
    </location>
</feature>
<evidence type="ECO:0000313" key="4">
    <source>
        <dbReference type="EMBL" id="PTL39155.1"/>
    </source>
</evidence>
<evidence type="ECO:0000256" key="2">
    <source>
        <dbReference type="SAM" id="Phobius"/>
    </source>
</evidence>
<dbReference type="Pfam" id="PF16976">
    <property type="entry name" value="RcpC"/>
    <property type="match status" value="1"/>
</dbReference>
<evidence type="ECO:0000313" key="5">
    <source>
        <dbReference type="Proteomes" id="UP000240509"/>
    </source>
</evidence>
<evidence type="ECO:0000256" key="1">
    <source>
        <dbReference type="SAM" id="Coils"/>
    </source>
</evidence>
<dbReference type="EMBL" id="PZJJ01000009">
    <property type="protein sequence ID" value="PTL39155.1"/>
    <property type="molecule type" value="Genomic_DNA"/>
</dbReference>
<dbReference type="Proteomes" id="UP000240509">
    <property type="component" value="Unassembled WGS sequence"/>
</dbReference>
<feature type="transmembrane region" description="Helical" evidence="2">
    <location>
        <begin position="7"/>
        <end position="25"/>
    </location>
</feature>
<organism evidence="4 5">
    <name type="scientific">Alkalicoccus saliphilus</name>
    <dbReference type="NCBI Taxonomy" id="200989"/>
    <lineage>
        <taxon>Bacteria</taxon>
        <taxon>Bacillati</taxon>
        <taxon>Bacillota</taxon>
        <taxon>Bacilli</taxon>
        <taxon>Bacillales</taxon>
        <taxon>Bacillaceae</taxon>
        <taxon>Alkalicoccus</taxon>
    </lineage>
</organism>
<reference evidence="4 5" key="1">
    <citation type="submission" date="2018-03" db="EMBL/GenBank/DDBJ databases">
        <title>Alkalicoccus saliphilus sp. nov., isolated from a mineral pool.</title>
        <authorList>
            <person name="Zhao B."/>
        </authorList>
    </citation>
    <scope>NUCLEOTIDE SEQUENCE [LARGE SCALE GENOMIC DNA]</scope>
    <source>
        <strain evidence="4 5">6AG</strain>
    </source>
</reference>
<keyword evidence="2" id="KW-0812">Transmembrane</keyword>
<dbReference type="OrthoDB" id="2965306at2"/>
<dbReference type="AlphaFoldDB" id="A0A2T4U711"/>
<dbReference type="RefSeq" id="WP_107584542.1">
    <property type="nucleotide sequence ID" value="NZ_PZJJ01000009.1"/>
</dbReference>
<comment type="caution">
    <text evidence="4">The sequence shown here is derived from an EMBL/GenBank/DDBJ whole genome shotgun (WGS) entry which is preliminary data.</text>
</comment>
<evidence type="ECO:0000259" key="3">
    <source>
        <dbReference type="Pfam" id="PF16976"/>
    </source>
</evidence>
<protein>
    <recommendedName>
        <fullName evidence="3">Flp pilus assembly protein RcpC/CpaB domain-containing protein</fullName>
    </recommendedName>
</protein>
<gene>
    <name evidence="4" type="ORF">C6Y45_07105</name>
</gene>
<keyword evidence="2" id="KW-1133">Transmembrane helix</keyword>
<name>A0A2T4U711_9BACI</name>
<proteinExistence type="predicted"/>
<keyword evidence="2" id="KW-0472">Membrane</keyword>
<sequence>MNTKKVWLAALVTGMIAAVLIYSAFVTNITSPEEEAQIAEEQAAMEEQEAEAEFERNKVNPIVEIEEGKRAVSLRVTHTEEGVSGYIEPKSQVDIVAYQTEIEEEQEEDSEDISETEFLTAELILQDVKVLASGASADSENEALRYETVTVEVTPEEGVLLSLAAKDQDGFYFLLRNEEDGSVEEDEISLTRQVMKGERQ</sequence>
<dbReference type="InterPro" id="IPR031571">
    <property type="entry name" value="RcpC_dom"/>
</dbReference>
<keyword evidence="5" id="KW-1185">Reference proteome</keyword>
<feature type="domain" description="Flp pilus assembly protein RcpC/CpaB" evidence="3">
    <location>
        <begin position="65"/>
        <end position="166"/>
    </location>
</feature>